<organism evidence="1 2">
    <name type="scientific">Populus trichocarpa</name>
    <name type="common">Western balsam poplar</name>
    <name type="synonym">Populus balsamifera subsp. trichocarpa</name>
    <dbReference type="NCBI Taxonomy" id="3694"/>
    <lineage>
        <taxon>Eukaryota</taxon>
        <taxon>Viridiplantae</taxon>
        <taxon>Streptophyta</taxon>
        <taxon>Embryophyta</taxon>
        <taxon>Tracheophyta</taxon>
        <taxon>Spermatophyta</taxon>
        <taxon>Magnoliopsida</taxon>
        <taxon>eudicotyledons</taxon>
        <taxon>Gunneridae</taxon>
        <taxon>Pentapetalae</taxon>
        <taxon>rosids</taxon>
        <taxon>fabids</taxon>
        <taxon>Malpighiales</taxon>
        <taxon>Salicaceae</taxon>
        <taxon>Saliceae</taxon>
        <taxon>Populus</taxon>
    </lineage>
</organism>
<proteinExistence type="predicted"/>
<evidence type="ECO:0000313" key="2">
    <source>
        <dbReference type="Proteomes" id="UP000006729"/>
    </source>
</evidence>
<name>A0A3N7EV82_POPTR</name>
<protein>
    <submittedName>
        <fullName evidence="1">Uncharacterized protein</fullName>
    </submittedName>
</protein>
<dbReference type="AlphaFoldDB" id="A0A3N7EV82"/>
<dbReference type="InParanoid" id="A0A3N7EV82"/>
<gene>
    <name evidence="1" type="ORF">POPTR_004G229666</name>
</gene>
<keyword evidence="2" id="KW-1185">Reference proteome</keyword>
<sequence>MVVEFPGNKLLLVTEEGTIGNLHPKSMSIHTMHQDHRRLLRLLLSSQMTTSSSRGRTYSQCQEMLGHLGCLQTSRKQWKKEMRNQSRMMSSEKCSLKNEV</sequence>
<dbReference type="Proteomes" id="UP000006729">
    <property type="component" value="Chromosome 4"/>
</dbReference>
<dbReference type="EMBL" id="CM009293">
    <property type="protein sequence ID" value="RQO89737.1"/>
    <property type="molecule type" value="Genomic_DNA"/>
</dbReference>
<reference evidence="1 2" key="1">
    <citation type="journal article" date="2006" name="Science">
        <title>The genome of black cottonwood, Populus trichocarpa (Torr. &amp; Gray).</title>
        <authorList>
            <person name="Tuskan G.A."/>
            <person name="Difazio S."/>
            <person name="Jansson S."/>
            <person name="Bohlmann J."/>
            <person name="Grigoriev I."/>
            <person name="Hellsten U."/>
            <person name="Putnam N."/>
            <person name="Ralph S."/>
            <person name="Rombauts S."/>
            <person name="Salamov A."/>
            <person name="Schein J."/>
            <person name="Sterck L."/>
            <person name="Aerts A."/>
            <person name="Bhalerao R.R."/>
            <person name="Bhalerao R.P."/>
            <person name="Blaudez D."/>
            <person name="Boerjan W."/>
            <person name="Brun A."/>
            <person name="Brunner A."/>
            <person name="Busov V."/>
            <person name="Campbell M."/>
            <person name="Carlson J."/>
            <person name="Chalot M."/>
            <person name="Chapman J."/>
            <person name="Chen G.L."/>
            <person name="Cooper D."/>
            <person name="Coutinho P.M."/>
            <person name="Couturier J."/>
            <person name="Covert S."/>
            <person name="Cronk Q."/>
            <person name="Cunningham R."/>
            <person name="Davis J."/>
            <person name="Degroeve S."/>
            <person name="Dejardin A."/>
            <person name="Depamphilis C."/>
            <person name="Detter J."/>
            <person name="Dirks B."/>
            <person name="Dubchak I."/>
            <person name="Duplessis S."/>
            <person name="Ehlting J."/>
            <person name="Ellis B."/>
            <person name="Gendler K."/>
            <person name="Goodstein D."/>
            <person name="Gribskov M."/>
            <person name="Grimwood J."/>
            <person name="Groover A."/>
            <person name="Gunter L."/>
            <person name="Hamberger B."/>
            <person name="Heinze B."/>
            <person name="Helariutta Y."/>
            <person name="Henrissat B."/>
            <person name="Holligan D."/>
            <person name="Holt R."/>
            <person name="Huang W."/>
            <person name="Islam-Faridi N."/>
            <person name="Jones S."/>
            <person name="Jones-Rhoades M."/>
            <person name="Jorgensen R."/>
            <person name="Joshi C."/>
            <person name="Kangasjarvi J."/>
            <person name="Karlsson J."/>
            <person name="Kelleher C."/>
            <person name="Kirkpatrick R."/>
            <person name="Kirst M."/>
            <person name="Kohler A."/>
            <person name="Kalluri U."/>
            <person name="Larimer F."/>
            <person name="Leebens-Mack J."/>
            <person name="Leple J.C."/>
            <person name="Locascio P."/>
            <person name="Lou Y."/>
            <person name="Lucas S."/>
            <person name="Martin F."/>
            <person name="Montanini B."/>
            <person name="Napoli C."/>
            <person name="Nelson D.R."/>
            <person name="Nelson C."/>
            <person name="Nieminen K."/>
            <person name="Nilsson O."/>
            <person name="Pereda V."/>
            <person name="Peter G."/>
            <person name="Philippe R."/>
            <person name="Pilate G."/>
            <person name="Poliakov A."/>
            <person name="Razumovskaya J."/>
            <person name="Richardson P."/>
            <person name="Rinaldi C."/>
            <person name="Ritland K."/>
            <person name="Rouze P."/>
            <person name="Ryaboy D."/>
            <person name="Schmutz J."/>
            <person name="Schrader J."/>
            <person name="Segerman B."/>
            <person name="Shin H."/>
            <person name="Siddiqui A."/>
            <person name="Sterky F."/>
            <person name="Terry A."/>
            <person name="Tsai C.J."/>
            <person name="Uberbacher E."/>
            <person name="Unneberg P."/>
            <person name="Vahala J."/>
            <person name="Wall K."/>
            <person name="Wessler S."/>
            <person name="Yang G."/>
            <person name="Yin T."/>
            <person name="Douglas C."/>
            <person name="Marra M."/>
            <person name="Sandberg G."/>
            <person name="Van de Peer Y."/>
            <person name="Rokhsar D."/>
        </authorList>
    </citation>
    <scope>NUCLEOTIDE SEQUENCE [LARGE SCALE GENOMIC DNA]</scope>
    <source>
        <strain evidence="2">cv. Nisqually</strain>
    </source>
</reference>
<evidence type="ECO:0000313" key="1">
    <source>
        <dbReference type="EMBL" id="RQO89737.1"/>
    </source>
</evidence>
<accession>A0A3N7EV82</accession>